<evidence type="ECO:0000256" key="3">
    <source>
        <dbReference type="ARBA" id="ARBA00022603"/>
    </source>
</evidence>
<proteinExistence type="inferred from homology"/>
<accession>A0A850TCK9</accession>
<dbReference type="Proteomes" id="UP000553343">
    <property type="component" value="Unassembled WGS sequence"/>
</dbReference>
<dbReference type="GO" id="GO:0032259">
    <property type="term" value="P:methylation"/>
    <property type="evidence" value="ECO:0007669"/>
    <property type="project" value="UniProtKB-KW"/>
</dbReference>
<dbReference type="InterPro" id="IPR029063">
    <property type="entry name" value="SAM-dependent_MTases_sf"/>
</dbReference>
<dbReference type="GO" id="GO:0009307">
    <property type="term" value="P:DNA restriction-modification system"/>
    <property type="evidence" value="ECO:0007669"/>
    <property type="project" value="UniProtKB-KW"/>
</dbReference>
<dbReference type="GO" id="GO:0003677">
    <property type="term" value="F:DNA binding"/>
    <property type="evidence" value="ECO:0007669"/>
    <property type="project" value="InterPro"/>
</dbReference>
<evidence type="ECO:0000256" key="2">
    <source>
        <dbReference type="ARBA" id="ARBA00011900"/>
    </source>
</evidence>
<evidence type="ECO:0000256" key="4">
    <source>
        <dbReference type="ARBA" id="ARBA00022679"/>
    </source>
</evidence>
<comment type="catalytic activity">
    <reaction evidence="7">
        <text>a 2'-deoxyadenosine in DNA + S-adenosyl-L-methionine = an N(6)-methyl-2'-deoxyadenosine in DNA + S-adenosyl-L-homocysteine + H(+)</text>
        <dbReference type="Rhea" id="RHEA:15197"/>
        <dbReference type="Rhea" id="RHEA-COMP:12418"/>
        <dbReference type="Rhea" id="RHEA-COMP:12419"/>
        <dbReference type="ChEBI" id="CHEBI:15378"/>
        <dbReference type="ChEBI" id="CHEBI:57856"/>
        <dbReference type="ChEBI" id="CHEBI:59789"/>
        <dbReference type="ChEBI" id="CHEBI:90615"/>
        <dbReference type="ChEBI" id="CHEBI:90616"/>
        <dbReference type="EC" id="2.1.1.72"/>
    </reaction>
</comment>
<dbReference type="Gene3D" id="3.40.50.150">
    <property type="entry name" value="Vaccinia Virus protein VP39"/>
    <property type="match status" value="1"/>
</dbReference>
<dbReference type="SUPFAM" id="SSF53335">
    <property type="entry name" value="S-adenosyl-L-methionine-dependent methyltransferases"/>
    <property type="match status" value="1"/>
</dbReference>
<dbReference type="PRINTS" id="PR00507">
    <property type="entry name" value="N12N6MTFRASE"/>
</dbReference>
<dbReference type="PANTHER" id="PTHR42998">
    <property type="entry name" value="TYPE I RESTRICTION ENZYME HINDVIIP M PROTEIN-RELATED"/>
    <property type="match status" value="1"/>
</dbReference>
<dbReference type="PANTHER" id="PTHR42998:SF1">
    <property type="entry name" value="TYPE I RESTRICTION ENZYME HINDI METHYLASE SUBUNIT"/>
    <property type="match status" value="1"/>
</dbReference>
<feature type="domain" description="DNA methylase adenine-specific" evidence="8">
    <location>
        <begin position="149"/>
        <end position="419"/>
    </location>
</feature>
<keyword evidence="11" id="KW-1185">Reference proteome</keyword>
<evidence type="ECO:0000259" key="9">
    <source>
        <dbReference type="Pfam" id="PF12161"/>
    </source>
</evidence>
<dbReference type="Pfam" id="PF02384">
    <property type="entry name" value="N6_Mtase"/>
    <property type="match status" value="1"/>
</dbReference>
<keyword evidence="6" id="KW-0680">Restriction system</keyword>
<organism evidence="10 11">
    <name type="scientific">Desulfobacter latus</name>
    <dbReference type="NCBI Taxonomy" id="2292"/>
    <lineage>
        <taxon>Bacteria</taxon>
        <taxon>Pseudomonadati</taxon>
        <taxon>Thermodesulfobacteriota</taxon>
        <taxon>Desulfobacteria</taxon>
        <taxon>Desulfobacterales</taxon>
        <taxon>Desulfobacteraceae</taxon>
        <taxon>Desulfobacter</taxon>
    </lineage>
</organism>
<protein>
    <recommendedName>
        <fullName evidence="2">site-specific DNA-methyltransferase (adenine-specific)</fullName>
        <ecNumber evidence="2">2.1.1.72</ecNumber>
    </recommendedName>
</protein>
<sequence>MDNIEQIERRLWEAADQLRANSKLTSTEYALPILGLIFLRHAYNRYLIVEKEIKKNLPSRGGKTRPLTKDDFVQRSALYLQEEAQFKYLLELPSGEDIARRIIHAMTLIESDYTGLQDILPREYHIFDNELLSKMLRIFDDEALRNGNGDLFGRIYEYFLMKFAMAGAQDSGEFFTPISLVQTIVNVIEPDHGTVLDPACGSGGMFVQTSHFLNQIGKATQEAVTFYGQEKTALTIRLAKMNLAVHGLEGRILEGNTFYEDNHELREKADFVMANPPFNVDKVDAEKIKADPRLPFGLPGVNKNKEVSNGNYLWISYFYSYLNETGRAGFVMSSQASSAGNKEAAVREKLIRTGHIDVMIGIRSNFFYTRSVPCELWFFDKSKPEAMTDKVLMLDARNVYRKVTRKIYDFTPEQLKNLTAIIWLYRGRTDRFLGLIKAYLETLVTESMTIEDALKHFIDGHEPLLAQLKVFQKGVQDSGLTESINETSERVAQYKAHGENLVSDIKAFKAEYAEIPGTNARQHQAREDFGSIRAQLKALTRQIDLLFKQTVRGVDIAEKDLDAKADDAWDHRGVNRLRKELDLLRKEAIGQLKRPGYYYRQIDWLQSRFPDARLVDVEGLVKLVDQSELEANDWSLTPGRYAGVAPPVEDEDFNFEETIREIHLELEGLNQEASELAGIIQSNFEGLRI</sequence>
<dbReference type="EC" id="2.1.1.72" evidence="2"/>
<reference evidence="10 11" key="1">
    <citation type="submission" date="2020-06" db="EMBL/GenBank/DDBJ databases">
        <title>High-quality draft genome of sulfate reducer Desulfobacter latus type strain AcrS2 isolated from marine sediment.</title>
        <authorList>
            <person name="Hoppe M."/>
            <person name="Larsen C.K."/>
            <person name="Marshall I.P.G."/>
            <person name="Schramm A."/>
            <person name="Marietou A.G."/>
        </authorList>
    </citation>
    <scope>NUCLEOTIDE SEQUENCE [LARGE SCALE GENOMIC DNA]</scope>
    <source>
        <strain evidence="10 11">AcRS2</strain>
    </source>
</reference>
<gene>
    <name evidence="10" type="ORF">HXW94_09035</name>
</gene>
<dbReference type="InterPro" id="IPR052916">
    <property type="entry name" value="Type-I_RE_MTase_Subunit"/>
</dbReference>
<comment type="similarity">
    <text evidence="1">Belongs to the N(4)/N(6)-methyltransferase family.</text>
</comment>
<dbReference type="AlphaFoldDB" id="A0A850TCK9"/>
<evidence type="ECO:0000313" key="10">
    <source>
        <dbReference type="EMBL" id="NWH05126.1"/>
    </source>
</evidence>
<evidence type="ECO:0000256" key="6">
    <source>
        <dbReference type="ARBA" id="ARBA00022747"/>
    </source>
</evidence>
<dbReference type="Pfam" id="PF12161">
    <property type="entry name" value="HsdM_N"/>
    <property type="match status" value="1"/>
</dbReference>
<dbReference type="GO" id="GO:0009007">
    <property type="term" value="F:site-specific DNA-methyltransferase (adenine-specific) activity"/>
    <property type="evidence" value="ECO:0007669"/>
    <property type="project" value="UniProtKB-EC"/>
</dbReference>
<dbReference type="InterPro" id="IPR038333">
    <property type="entry name" value="T1MK-like_N_sf"/>
</dbReference>
<evidence type="ECO:0000313" key="11">
    <source>
        <dbReference type="Proteomes" id="UP000553343"/>
    </source>
</evidence>
<dbReference type="InterPro" id="IPR022749">
    <property type="entry name" value="D12N6_MeTrfase_N"/>
</dbReference>
<dbReference type="InterPro" id="IPR003356">
    <property type="entry name" value="DNA_methylase_A-5"/>
</dbReference>
<keyword evidence="4" id="KW-0808">Transferase</keyword>
<evidence type="ECO:0000256" key="7">
    <source>
        <dbReference type="ARBA" id="ARBA00047942"/>
    </source>
</evidence>
<comment type="caution">
    <text evidence="10">The sequence shown here is derived from an EMBL/GenBank/DDBJ whole genome shotgun (WGS) entry which is preliminary data.</text>
</comment>
<evidence type="ECO:0000256" key="1">
    <source>
        <dbReference type="ARBA" id="ARBA00006594"/>
    </source>
</evidence>
<dbReference type="GO" id="GO:0008170">
    <property type="term" value="F:N-methyltransferase activity"/>
    <property type="evidence" value="ECO:0007669"/>
    <property type="project" value="InterPro"/>
</dbReference>
<name>A0A850TCK9_9BACT</name>
<dbReference type="EMBL" id="JACADJ010000025">
    <property type="protein sequence ID" value="NWH05126.1"/>
    <property type="molecule type" value="Genomic_DNA"/>
</dbReference>
<keyword evidence="5" id="KW-0949">S-adenosyl-L-methionine</keyword>
<evidence type="ECO:0000259" key="8">
    <source>
        <dbReference type="Pfam" id="PF02384"/>
    </source>
</evidence>
<keyword evidence="3 10" id="KW-0489">Methyltransferase</keyword>
<dbReference type="Gene3D" id="1.20.1260.30">
    <property type="match status" value="1"/>
</dbReference>
<feature type="domain" description="N6 adenine-specific DNA methyltransferase N-terminal" evidence="9">
    <location>
        <begin position="7"/>
        <end position="139"/>
    </location>
</feature>
<evidence type="ECO:0000256" key="5">
    <source>
        <dbReference type="ARBA" id="ARBA00022691"/>
    </source>
</evidence>